<feature type="domain" description="SAM-dependent MTase RsmB/NOP-type" evidence="2">
    <location>
        <begin position="1"/>
        <end position="130"/>
    </location>
</feature>
<comment type="similarity">
    <text evidence="1">Belongs to the class I-like SAM-binding methyltransferase superfamily. RsmB/NOP family.</text>
</comment>
<proteinExistence type="inferred from homology"/>
<keyword evidence="1" id="KW-0694">RNA-binding</keyword>
<dbReference type="InterPro" id="IPR029063">
    <property type="entry name" value="SAM-dependent_MTases_sf"/>
</dbReference>
<dbReference type="PANTHER" id="PTHR22808:SF1">
    <property type="entry name" value="RNA CYTOSINE-C(5)-METHYLTRANSFERASE NSUN2-RELATED"/>
    <property type="match status" value="1"/>
</dbReference>
<dbReference type="InterPro" id="IPR023267">
    <property type="entry name" value="RCMT"/>
</dbReference>
<comment type="caution">
    <text evidence="1">Lacks conserved residue(s) required for the propagation of feature annotation.</text>
</comment>
<dbReference type="GO" id="GO:0003723">
    <property type="term" value="F:RNA binding"/>
    <property type="evidence" value="ECO:0007669"/>
    <property type="project" value="UniProtKB-UniRule"/>
</dbReference>
<keyword evidence="1" id="KW-0489">Methyltransferase</keyword>
<dbReference type="AlphaFoldDB" id="A0A448X2H5"/>
<dbReference type="PROSITE" id="PS51686">
    <property type="entry name" value="SAM_MT_RSMB_NOP"/>
    <property type="match status" value="1"/>
</dbReference>
<feature type="binding site" evidence="1">
    <location>
        <position position="74"/>
    </location>
    <ligand>
        <name>S-adenosyl-L-methionine</name>
        <dbReference type="ChEBI" id="CHEBI:59789"/>
    </ligand>
</feature>
<evidence type="ECO:0000313" key="4">
    <source>
        <dbReference type="Proteomes" id="UP000784294"/>
    </source>
</evidence>
<dbReference type="OrthoDB" id="6093671at2759"/>
<evidence type="ECO:0000256" key="1">
    <source>
        <dbReference type="PROSITE-ProRule" id="PRU01023"/>
    </source>
</evidence>
<dbReference type="Gene3D" id="3.40.50.150">
    <property type="entry name" value="Vaccinia Virus protein VP39"/>
    <property type="match status" value="1"/>
</dbReference>
<comment type="caution">
    <text evidence="3">The sequence shown here is derived from an EMBL/GenBank/DDBJ whole genome shotgun (WGS) entry which is preliminary data.</text>
</comment>
<organism evidence="3 4">
    <name type="scientific">Protopolystoma xenopodis</name>
    <dbReference type="NCBI Taxonomy" id="117903"/>
    <lineage>
        <taxon>Eukaryota</taxon>
        <taxon>Metazoa</taxon>
        <taxon>Spiralia</taxon>
        <taxon>Lophotrochozoa</taxon>
        <taxon>Platyhelminthes</taxon>
        <taxon>Monogenea</taxon>
        <taxon>Polyopisthocotylea</taxon>
        <taxon>Polystomatidea</taxon>
        <taxon>Polystomatidae</taxon>
        <taxon>Protopolystoma</taxon>
    </lineage>
</organism>
<keyword evidence="1" id="KW-0949">S-adenosyl-L-methionine</keyword>
<sequence>MCNISRQEAVSMLPPLVMDIRAHHAVLDLCAAPGSKSAQIVELMHADSAAQPDQTCNGVLINQLEPPGILIANDLDAKRCYMMVHQLKRLQSPCALTTQHDATIFPKLYLTPEPSRERLSDCHDKVKQYL</sequence>
<feature type="binding site" evidence="1">
    <location>
        <begin position="30"/>
        <end position="36"/>
    </location>
    <ligand>
        <name>S-adenosyl-L-methionine</name>
        <dbReference type="ChEBI" id="CHEBI:59789"/>
    </ligand>
</feature>
<protein>
    <recommendedName>
        <fullName evidence="2">SAM-dependent MTase RsmB/NOP-type domain-containing protein</fullName>
    </recommendedName>
</protein>
<dbReference type="GO" id="GO:0008173">
    <property type="term" value="F:RNA methyltransferase activity"/>
    <property type="evidence" value="ECO:0007669"/>
    <property type="project" value="InterPro"/>
</dbReference>
<feature type="binding site" evidence="1">
    <location>
        <position position="101"/>
    </location>
    <ligand>
        <name>S-adenosyl-L-methionine</name>
        <dbReference type="ChEBI" id="CHEBI:59789"/>
    </ligand>
</feature>
<reference evidence="3" key="1">
    <citation type="submission" date="2018-11" db="EMBL/GenBank/DDBJ databases">
        <authorList>
            <consortium name="Pathogen Informatics"/>
        </authorList>
    </citation>
    <scope>NUCLEOTIDE SEQUENCE</scope>
</reference>
<keyword evidence="1" id="KW-0808">Transferase</keyword>
<name>A0A448X2H5_9PLAT</name>
<evidence type="ECO:0000313" key="3">
    <source>
        <dbReference type="EMBL" id="VEL26174.1"/>
    </source>
</evidence>
<dbReference type="PANTHER" id="PTHR22808">
    <property type="entry name" value="NCL1 YEAST -RELATED NOL1/NOP2/FMU SUN DOMAIN-CONTAINING"/>
    <property type="match status" value="1"/>
</dbReference>
<dbReference type="Proteomes" id="UP000784294">
    <property type="component" value="Unassembled WGS sequence"/>
</dbReference>
<dbReference type="EMBL" id="CAAALY010078552">
    <property type="protein sequence ID" value="VEL26174.1"/>
    <property type="molecule type" value="Genomic_DNA"/>
</dbReference>
<dbReference type="GO" id="GO:0001510">
    <property type="term" value="P:RNA methylation"/>
    <property type="evidence" value="ECO:0007669"/>
    <property type="project" value="InterPro"/>
</dbReference>
<keyword evidence="4" id="KW-1185">Reference proteome</keyword>
<dbReference type="SUPFAM" id="SSF53335">
    <property type="entry name" value="S-adenosyl-L-methionine-dependent methyltransferases"/>
    <property type="match status" value="1"/>
</dbReference>
<dbReference type="InterPro" id="IPR001678">
    <property type="entry name" value="MeTrfase_RsmB-F_NOP2_dom"/>
</dbReference>
<accession>A0A448X2H5</accession>
<evidence type="ECO:0000259" key="2">
    <source>
        <dbReference type="PROSITE" id="PS51686"/>
    </source>
</evidence>
<gene>
    <name evidence="3" type="ORF">PXEA_LOCUS19614</name>
</gene>